<proteinExistence type="predicted"/>
<sequence length="106" mass="12168">METVAKCMYYLPANYSNCATCKVGGYCHGQCANYTPEETESITKNGVSTTTEKGQEQYVKCVLGAFRGKEYFQYDYRHTDGELFSTVAETLEKCRERRDEWLNKKA</sequence>
<dbReference type="InterPro" id="IPR024356">
    <property type="entry name" value="DUF3873"/>
</dbReference>
<gene>
    <name evidence="1" type="ORF">SDC9_35566</name>
</gene>
<protein>
    <recommendedName>
        <fullName evidence="2">DUF3873 domain-containing protein</fullName>
    </recommendedName>
</protein>
<dbReference type="Pfam" id="PF12989">
    <property type="entry name" value="DUF3873"/>
    <property type="match status" value="1"/>
</dbReference>
<dbReference type="AlphaFoldDB" id="A0A644VE05"/>
<comment type="caution">
    <text evidence="1">The sequence shown here is derived from an EMBL/GenBank/DDBJ whole genome shotgun (WGS) entry which is preliminary data.</text>
</comment>
<evidence type="ECO:0008006" key="2">
    <source>
        <dbReference type="Google" id="ProtNLM"/>
    </source>
</evidence>
<evidence type="ECO:0000313" key="1">
    <source>
        <dbReference type="EMBL" id="MPL89530.1"/>
    </source>
</evidence>
<organism evidence="1">
    <name type="scientific">bioreactor metagenome</name>
    <dbReference type="NCBI Taxonomy" id="1076179"/>
    <lineage>
        <taxon>unclassified sequences</taxon>
        <taxon>metagenomes</taxon>
        <taxon>ecological metagenomes</taxon>
    </lineage>
</organism>
<dbReference type="EMBL" id="VSSQ01000282">
    <property type="protein sequence ID" value="MPL89530.1"/>
    <property type="molecule type" value="Genomic_DNA"/>
</dbReference>
<name>A0A644VE05_9ZZZZ</name>
<reference evidence="1" key="1">
    <citation type="submission" date="2019-08" db="EMBL/GenBank/DDBJ databases">
        <authorList>
            <person name="Kucharzyk K."/>
            <person name="Murdoch R.W."/>
            <person name="Higgins S."/>
            <person name="Loffler F."/>
        </authorList>
    </citation>
    <scope>NUCLEOTIDE SEQUENCE</scope>
</reference>
<accession>A0A644VE05</accession>